<dbReference type="AlphaFoldDB" id="A0A6A4D7X1"/>
<dbReference type="EMBL" id="QXFV01003463">
    <property type="protein sequence ID" value="KAE8976520.1"/>
    <property type="molecule type" value="Genomic_DNA"/>
</dbReference>
<feature type="chain" id="PRO_5036167364" evidence="1">
    <location>
        <begin position="20"/>
        <end position="57"/>
    </location>
</feature>
<keyword evidence="1" id="KW-0732">Signal</keyword>
<evidence type="ECO:0000313" key="4">
    <source>
        <dbReference type="Proteomes" id="UP000429607"/>
    </source>
</evidence>
<accession>A0A6A4D7X1</accession>
<feature type="signal peptide" evidence="1">
    <location>
        <begin position="1"/>
        <end position="19"/>
    </location>
</feature>
<dbReference type="Proteomes" id="UP000429607">
    <property type="component" value="Unassembled WGS sequence"/>
</dbReference>
<keyword evidence="5" id="KW-1185">Reference proteome</keyword>
<protein>
    <submittedName>
        <fullName evidence="3">Uncharacterized protein</fullName>
    </submittedName>
</protein>
<evidence type="ECO:0000313" key="5">
    <source>
        <dbReference type="Proteomes" id="UP000434957"/>
    </source>
</evidence>
<gene>
    <name evidence="2" type="ORF">PR001_g25392</name>
    <name evidence="3" type="ORF">PR003_g22497</name>
</gene>
<proteinExistence type="predicted"/>
<dbReference type="EMBL" id="QXFT01002236">
    <property type="protein sequence ID" value="KAE9301520.1"/>
    <property type="molecule type" value="Genomic_DNA"/>
</dbReference>
<organism evidence="3 5">
    <name type="scientific">Phytophthora rubi</name>
    <dbReference type="NCBI Taxonomy" id="129364"/>
    <lineage>
        <taxon>Eukaryota</taxon>
        <taxon>Sar</taxon>
        <taxon>Stramenopiles</taxon>
        <taxon>Oomycota</taxon>
        <taxon>Peronosporomycetes</taxon>
        <taxon>Peronosporales</taxon>
        <taxon>Peronosporaceae</taxon>
        <taxon>Phytophthora</taxon>
    </lineage>
</organism>
<sequence>MSGGALTTLLLSVLMPCVARESSGYWHPGSSNSTCRLTGTNCAPNCVRFDAGRRFNF</sequence>
<dbReference type="Proteomes" id="UP000434957">
    <property type="component" value="Unassembled WGS sequence"/>
</dbReference>
<name>A0A6A4D7X1_9STRA</name>
<reference evidence="3 5" key="1">
    <citation type="submission" date="2018-08" db="EMBL/GenBank/DDBJ databases">
        <title>Genomic investigation of the strawberry pathogen Phytophthora fragariae indicates pathogenicity is determined by transcriptional variation in three key races.</title>
        <authorList>
            <person name="Adams T.M."/>
            <person name="Armitage A.D."/>
            <person name="Sobczyk M.K."/>
            <person name="Bates H.J."/>
            <person name="Dunwell J.M."/>
            <person name="Nellist C.F."/>
            <person name="Harrison R.J."/>
        </authorList>
    </citation>
    <scope>NUCLEOTIDE SEQUENCE [LARGE SCALE GENOMIC DNA]</scope>
    <source>
        <strain evidence="2 4">SCRP249</strain>
        <strain evidence="3 5">SCRP333</strain>
    </source>
</reference>
<evidence type="ECO:0000313" key="2">
    <source>
        <dbReference type="EMBL" id="KAE8976520.1"/>
    </source>
</evidence>
<evidence type="ECO:0000256" key="1">
    <source>
        <dbReference type="SAM" id="SignalP"/>
    </source>
</evidence>
<evidence type="ECO:0000313" key="3">
    <source>
        <dbReference type="EMBL" id="KAE9301520.1"/>
    </source>
</evidence>
<comment type="caution">
    <text evidence="3">The sequence shown here is derived from an EMBL/GenBank/DDBJ whole genome shotgun (WGS) entry which is preliminary data.</text>
</comment>